<comment type="caution">
    <text evidence="3">The sequence shown here is derived from an EMBL/GenBank/DDBJ whole genome shotgun (WGS) entry which is preliminary data.</text>
</comment>
<evidence type="ECO:0000313" key="4">
    <source>
        <dbReference type="Proteomes" id="UP001500456"/>
    </source>
</evidence>
<protein>
    <submittedName>
        <fullName evidence="3">Flavin reductase family protein</fullName>
    </submittedName>
</protein>
<reference evidence="4" key="1">
    <citation type="journal article" date="2019" name="Int. J. Syst. Evol. Microbiol.">
        <title>The Global Catalogue of Microorganisms (GCM) 10K type strain sequencing project: providing services to taxonomists for standard genome sequencing and annotation.</title>
        <authorList>
            <consortium name="The Broad Institute Genomics Platform"/>
            <consortium name="The Broad Institute Genome Sequencing Center for Infectious Disease"/>
            <person name="Wu L."/>
            <person name="Ma J."/>
        </authorList>
    </citation>
    <scope>NUCLEOTIDE SEQUENCE [LARGE SCALE GENOMIC DNA]</scope>
    <source>
        <strain evidence="4">JCM 16924</strain>
    </source>
</reference>
<evidence type="ECO:0000256" key="1">
    <source>
        <dbReference type="ARBA" id="ARBA00023002"/>
    </source>
</evidence>
<sequence>MTAATSASARPADASPEDSGFLDAMAALAGGVCVVTALTAEGHPAGFTSTAVMSLSRDPQLLAIGVGRTGRTLPALLGGGRRFALNILHAGGEHMARRFADRPADRFVGLEWSAEEATGVPLLVAHCSYTVLCRVVQDIPAGDHHLLVSAVERIVTGSGGPTALVHHDRRYHMLGAA</sequence>
<accession>A0ABP7TBJ0</accession>
<dbReference type="InterPro" id="IPR012349">
    <property type="entry name" value="Split_barrel_FMN-bd"/>
</dbReference>
<name>A0ABP7TBJ0_9ACTN</name>
<keyword evidence="4" id="KW-1185">Reference proteome</keyword>
<dbReference type="InterPro" id="IPR050268">
    <property type="entry name" value="NADH-dep_flavin_reductase"/>
</dbReference>
<dbReference type="EMBL" id="BAAAZX010000035">
    <property type="protein sequence ID" value="GAA4023833.1"/>
    <property type="molecule type" value="Genomic_DNA"/>
</dbReference>
<organism evidence="3 4">
    <name type="scientific">Streptomyces plumbiresistens</name>
    <dbReference type="NCBI Taxonomy" id="511811"/>
    <lineage>
        <taxon>Bacteria</taxon>
        <taxon>Bacillati</taxon>
        <taxon>Actinomycetota</taxon>
        <taxon>Actinomycetes</taxon>
        <taxon>Kitasatosporales</taxon>
        <taxon>Streptomycetaceae</taxon>
        <taxon>Streptomyces</taxon>
    </lineage>
</organism>
<dbReference type="SUPFAM" id="SSF50475">
    <property type="entry name" value="FMN-binding split barrel"/>
    <property type="match status" value="1"/>
</dbReference>
<feature type="domain" description="Flavin reductase like" evidence="2">
    <location>
        <begin position="25"/>
        <end position="173"/>
    </location>
</feature>
<dbReference type="InterPro" id="IPR002563">
    <property type="entry name" value="Flavin_Rdtase-like_dom"/>
</dbReference>
<evidence type="ECO:0000313" key="3">
    <source>
        <dbReference type="EMBL" id="GAA4023833.1"/>
    </source>
</evidence>
<dbReference type="SMART" id="SM00903">
    <property type="entry name" value="Flavin_Reduct"/>
    <property type="match status" value="1"/>
</dbReference>
<dbReference type="PANTHER" id="PTHR30466">
    <property type="entry name" value="FLAVIN REDUCTASE"/>
    <property type="match status" value="1"/>
</dbReference>
<proteinExistence type="predicted"/>
<dbReference type="RefSeq" id="WP_345570231.1">
    <property type="nucleotide sequence ID" value="NZ_BAAAZX010000035.1"/>
</dbReference>
<evidence type="ECO:0000259" key="2">
    <source>
        <dbReference type="SMART" id="SM00903"/>
    </source>
</evidence>
<keyword evidence="1" id="KW-0560">Oxidoreductase</keyword>
<dbReference type="Pfam" id="PF01613">
    <property type="entry name" value="Flavin_Reduct"/>
    <property type="match status" value="1"/>
</dbReference>
<dbReference type="Gene3D" id="2.30.110.10">
    <property type="entry name" value="Electron Transport, Fmn-binding Protein, Chain A"/>
    <property type="match status" value="1"/>
</dbReference>
<dbReference type="PANTHER" id="PTHR30466:SF1">
    <property type="entry name" value="FMN REDUCTASE (NADH) RUTF"/>
    <property type="match status" value="1"/>
</dbReference>
<dbReference type="Proteomes" id="UP001500456">
    <property type="component" value="Unassembled WGS sequence"/>
</dbReference>
<gene>
    <name evidence="3" type="ORF">GCM10022232_81340</name>
</gene>